<dbReference type="RefSeq" id="WP_088918996.1">
    <property type="nucleotide sequence ID" value="NZ_CP018632.1"/>
</dbReference>
<dbReference type="Proteomes" id="UP000250079">
    <property type="component" value="Chromosome"/>
</dbReference>
<dbReference type="SUPFAM" id="SSF69318">
    <property type="entry name" value="Integrin alpha N-terminal domain"/>
    <property type="match status" value="1"/>
</dbReference>
<evidence type="ECO:0008006" key="5">
    <source>
        <dbReference type="Google" id="ProtNLM"/>
    </source>
</evidence>
<feature type="signal peptide" evidence="2">
    <location>
        <begin position="1"/>
        <end position="20"/>
    </location>
</feature>
<dbReference type="Pfam" id="PF13517">
    <property type="entry name" value="FG-GAP_3"/>
    <property type="match status" value="1"/>
</dbReference>
<name>A0A2Z2NV24_9GAMM</name>
<gene>
    <name evidence="3" type="ORF">IMCC3135_18960</name>
</gene>
<evidence type="ECO:0000313" key="4">
    <source>
        <dbReference type="Proteomes" id="UP000250079"/>
    </source>
</evidence>
<accession>A0A2Z2NV24</accession>
<dbReference type="InterPro" id="IPR024881">
    <property type="entry name" value="Tip"/>
</dbReference>
<protein>
    <recommendedName>
        <fullName evidence="5">FG-GAP repeat protein</fullName>
    </recommendedName>
</protein>
<proteinExistence type="predicted"/>
<evidence type="ECO:0000256" key="1">
    <source>
        <dbReference type="ARBA" id="ARBA00022729"/>
    </source>
</evidence>
<feature type="chain" id="PRO_5016262554" description="FG-GAP repeat protein" evidence="2">
    <location>
        <begin position="21"/>
        <end position="250"/>
    </location>
</feature>
<sequence>MRRAGTCLILYSLLSPPVLAQAGSFAVDSCEAVVAADVNNDGKTDLLCPYDYGNAKTRTFVQLSGGTTSSAWTPWSPDHGAGSFAVGSCRDIVAGDVNGDGKTDLLCPYDYGNAKTRTFVQLSGGTTSSAWTPWSPDHGAGSFAVGSCRDIVAGDVNGDGKTDLLCPYDYGNAKTRTFVQLSGGSTSSEWTPWSPDHGAGSFAVVYDAQYPRIVAGELVHYKTTLLITSVQGSRLVCYRSSDSRDTDSIN</sequence>
<evidence type="ECO:0000313" key="3">
    <source>
        <dbReference type="EMBL" id="ASJ73871.1"/>
    </source>
</evidence>
<dbReference type="InterPro" id="IPR013517">
    <property type="entry name" value="FG-GAP"/>
</dbReference>
<keyword evidence="4" id="KW-1185">Reference proteome</keyword>
<dbReference type="PANTHER" id="PTHR13412">
    <property type="entry name" value="T-CELL IMMUNOMODULATORY PROTEIN HOMOLOG"/>
    <property type="match status" value="1"/>
</dbReference>
<dbReference type="Gene3D" id="2.40.128.340">
    <property type="match status" value="2"/>
</dbReference>
<dbReference type="PANTHER" id="PTHR13412:SF0">
    <property type="entry name" value="T-CELL IMMUNOMODULATORY PROTEIN"/>
    <property type="match status" value="1"/>
</dbReference>
<organism evidence="3 4">
    <name type="scientific">Granulosicoccus antarcticus IMCC3135</name>
    <dbReference type="NCBI Taxonomy" id="1192854"/>
    <lineage>
        <taxon>Bacteria</taxon>
        <taxon>Pseudomonadati</taxon>
        <taxon>Pseudomonadota</taxon>
        <taxon>Gammaproteobacteria</taxon>
        <taxon>Chromatiales</taxon>
        <taxon>Granulosicoccaceae</taxon>
        <taxon>Granulosicoccus</taxon>
    </lineage>
</organism>
<keyword evidence="1 2" id="KW-0732">Signal</keyword>
<dbReference type="KEGG" id="gai:IMCC3135_18960"/>
<dbReference type="EMBL" id="CP018632">
    <property type="protein sequence ID" value="ASJ73871.1"/>
    <property type="molecule type" value="Genomic_DNA"/>
</dbReference>
<dbReference type="InterPro" id="IPR028994">
    <property type="entry name" value="Integrin_alpha_N"/>
</dbReference>
<reference evidence="3 4" key="1">
    <citation type="submission" date="2016-12" db="EMBL/GenBank/DDBJ databases">
        <authorList>
            <person name="Song W.-J."/>
            <person name="Kurnit D.M."/>
        </authorList>
    </citation>
    <scope>NUCLEOTIDE SEQUENCE [LARGE SCALE GENOMIC DNA]</scope>
    <source>
        <strain evidence="3 4">IMCC3135</strain>
    </source>
</reference>
<evidence type="ECO:0000256" key="2">
    <source>
        <dbReference type="SAM" id="SignalP"/>
    </source>
</evidence>
<dbReference type="AlphaFoldDB" id="A0A2Z2NV24"/>